<protein>
    <submittedName>
        <fullName evidence="1">Uncharacterized protein</fullName>
    </submittedName>
</protein>
<reference evidence="2" key="1">
    <citation type="submission" date="2019-04" db="EMBL/GenBank/DDBJ databases">
        <title>Friends and foes A comparative genomics studyof 23 Aspergillus species from section Flavi.</title>
        <authorList>
            <consortium name="DOE Joint Genome Institute"/>
            <person name="Kjaerbolling I."/>
            <person name="Vesth T."/>
            <person name="Frisvad J.C."/>
            <person name="Nybo J.L."/>
            <person name="Theobald S."/>
            <person name="Kildgaard S."/>
            <person name="Isbrandt T."/>
            <person name="Kuo A."/>
            <person name="Sato A."/>
            <person name="Lyhne E.K."/>
            <person name="Kogle M.E."/>
            <person name="Wiebenga A."/>
            <person name="Kun R.S."/>
            <person name="Lubbers R.J."/>
            <person name="Makela M.R."/>
            <person name="Barry K."/>
            <person name="Chovatia M."/>
            <person name="Clum A."/>
            <person name="Daum C."/>
            <person name="Haridas S."/>
            <person name="He G."/>
            <person name="LaButti K."/>
            <person name="Lipzen A."/>
            <person name="Mondo S."/>
            <person name="Riley R."/>
            <person name="Salamov A."/>
            <person name="Simmons B.A."/>
            <person name="Magnuson J.K."/>
            <person name="Henrissat B."/>
            <person name="Mortensen U.H."/>
            <person name="Larsen T.O."/>
            <person name="Devries R.P."/>
            <person name="Grigoriev I.V."/>
            <person name="Machida M."/>
            <person name="Baker S.E."/>
            <person name="Andersen M.R."/>
        </authorList>
    </citation>
    <scope>NUCLEOTIDE SEQUENCE [LARGE SCALE GENOMIC DNA]</scope>
    <source>
        <strain evidence="2">CBS 130015</strain>
    </source>
</reference>
<keyword evidence="2" id="KW-1185">Reference proteome</keyword>
<evidence type="ECO:0000313" key="2">
    <source>
        <dbReference type="Proteomes" id="UP000325433"/>
    </source>
</evidence>
<dbReference type="AlphaFoldDB" id="A0A5N6W5P0"/>
<sequence>MDESTFKVRSKETAPLREAIMGEASLMRTSKLSVITNSDATVLVSTLPFWNHSSDVVIPSRVVPVRVFSLPPRDYARVTTNEPLGRSSALICHGRMNESLAYPRTTGSTGTWTFLTVSEFWPPLELSTTGCGCLAPRPHTPVLIACLLSWKLRQVVWERSYALPIIH</sequence>
<dbReference type="Proteomes" id="UP000325433">
    <property type="component" value="Unassembled WGS sequence"/>
</dbReference>
<dbReference type="EMBL" id="ML738308">
    <property type="protein sequence ID" value="KAE8316144.1"/>
    <property type="molecule type" value="Genomic_DNA"/>
</dbReference>
<name>A0A5N6W5P0_9EURO</name>
<gene>
    <name evidence="1" type="ORF">BDV41DRAFT_529190</name>
</gene>
<organism evidence="1 2">
    <name type="scientific">Aspergillus transmontanensis</name>
    <dbReference type="NCBI Taxonomy" id="1034304"/>
    <lineage>
        <taxon>Eukaryota</taxon>
        <taxon>Fungi</taxon>
        <taxon>Dikarya</taxon>
        <taxon>Ascomycota</taxon>
        <taxon>Pezizomycotina</taxon>
        <taxon>Eurotiomycetes</taxon>
        <taxon>Eurotiomycetidae</taxon>
        <taxon>Eurotiales</taxon>
        <taxon>Aspergillaceae</taxon>
        <taxon>Aspergillus</taxon>
        <taxon>Aspergillus subgen. Circumdati</taxon>
    </lineage>
</organism>
<evidence type="ECO:0000313" key="1">
    <source>
        <dbReference type="EMBL" id="KAE8316144.1"/>
    </source>
</evidence>
<accession>A0A5N6W5P0</accession>
<proteinExistence type="predicted"/>